<protein>
    <submittedName>
        <fullName evidence="2">Uncharacterized protein</fullName>
    </submittedName>
</protein>
<organism evidence="2 3">
    <name type="scientific">Planobispora takensis</name>
    <dbReference type="NCBI Taxonomy" id="1367882"/>
    <lineage>
        <taxon>Bacteria</taxon>
        <taxon>Bacillati</taxon>
        <taxon>Actinomycetota</taxon>
        <taxon>Actinomycetes</taxon>
        <taxon>Streptosporangiales</taxon>
        <taxon>Streptosporangiaceae</taxon>
        <taxon>Planobispora</taxon>
    </lineage>
</organism>
<sequence>MIKETDSMRTSLKSALVALCVLTASAVFTQPAAAETYHTCRPDLWSGKCASGHTPARADLHRVWIGIEANTYIARWEVWDRETGARVGSGEVRPNQSFRTGIYGLYGSKYQLTIKADWGTYGFICDC</sequence>
<proteinExistence type="predicted"/>
<comment type="caution">
    <text evidence="2">The sequence shown here is derived from an EMBL/GenBank/DDBJ whole genome shotgun (WGS) entry which is preliminary data.</text>
</comment>
<dbReference type="Proteomes" id="UP000634476">
    <property type="component" value="Unassembled WGS sequence"/>
</dbReference>
<gene>
    <name evidence="2" type="ORF">Pta02_13860</name>
</gene>
<feature type="signal peptide" evidence="1">
    <location>
        <begin position="1"/>
        <end position="29"/>
    </location>
</feature>
<keyword evidence="3" id="KW-1185">Reference proteome</keyword>
<evidence type="ECO:0000256" key="1">
    <source>
        <dbReference type="SAM" id="SignalP"/>
    </source>
</evidence>
<reference evidence="2" key="1">
    <citation type="submission" date="2021-01" db="EMBL/GenBank/DDBJ databases">
        <title>Whole genome shotgun sequence of Planobispora takensis NBRC 109077.</title>
        <authorList>
            <person name="Komaki H."/>
            <person name="Tamura T."/>
        </authorList>
    </citation>
    <scope>NUCLEOTIDE SEQUENCE</scope>
    <source>
        <strain evidence="2">NBRC 109077</strain>
    </source>
</reference>
<keyword evidence="1" id="KW-0732">Signal</keyword>
<dbReference type="EMBL" id="BOOK01000008">
    <property type="protein sequence ID" value="GIH99377.1"/>
    <property type="molecule type" value="Genomic_DNA"/>
</dbReference>
<feature type="chain" id="PRO_5039171597" evidence="1">
    <location>
        <begin position="30"/>
        <end position="127"/>
    </location>
</feature>
<dbReference type="AlphaFoldDB" id="A0A8J3WSK9"/>
<name>A0A8J3WSK9_9ACTN</name>
<evidence type="ECO:0000313" key="2">
    <source>
        <dbReference type="EMBL" id="GIH99377.1"/>
    </source>
</evidence>
<accession>A0A8J3WSK9</accession>
<evidence type="ECO:0000313" key="3">
    <source>
        <dbReference type="Proteomes" id="UP000634476"/>
    </source>
</evidence>